<dbReference type="PROSITE" id="PS51257">
    <property type="entry name" value="PROKAR_LIPOPROTEIN"/>
    <property type="match status" value="1"/>
</dbReference>
<feature type="signal peptide" evidence="6">
    <location>
        <begin position="1"/>
        <end position="25"/>
    </location>
</feature>
<evidence type="ECO:0000256" key="2">
    <source>
        <dbReference type="ARBA" id="ARBA00008814"/>
    </source>
</evidence>
<comment type="subcellular location">
    <subcellularLocation>
        <location evidence="1">Cell envelope</location>
    </subcellularLocation>
</comment>
<feature type="chain" id="PRO_5046433048" evidence="6">
    <location>
        <begin position="26"/>
        <end position="352"/>
    </location>
</feature>
<evidence type="ECO:0000256" key="4">
    <source>
        <dbReference type="ARBA" id="ARBA00022729"/>
    </source>
</evidence>
<evidence type="ECO:0000256" key="1">
    <source>
        <dbReference type="ARBA" id="ARBA00004196"/>
    </source>
</evidence>
<proteinExistence type="inferred from homology"/>
<accession>A0ABU4BGK5</accession>
<dbReference type="RefSeq" id="WP_317565522.1">
    <property type="nucleotide sequence ID" value="NZ_JAWLJX010000006.1"/>
</dbReference>
<comment type="similarity">
    <text evidence="2">Belongs to the bacterial solute-binding protein 8 family.</text>
</comment>
<dbReference type="Proteomes" id="UP001185755">
    <property type="component" value="Unassembled WGS sequence"/>
</dbReference>
<dbReference type="EMBL" id="JAWLJX010000006">
    <property type="protein sequence ID" value="MDV6263329.1"/>
    <property type="molecule type" value="Genomic_DNA"/>
</dbReference>
<dbReference type="InterPro" id="IPR051313">
    <property type="entry name" value="Bact_iron-sidero_bind"/>
</dbReference>
<organism evidence="8 9">
    <name type="scientific">Rhodococcoides yunnanense</name>
    <dbReference type="NCBI Taxonomy" id="278209"/>
    <lineage>
        <taxon>Bacteria</taxon>
        <taxon>Bacillati</taxon>
        <taxon>Actinomycetota</taxon>
        <taxon>Actinomycetes</taxon>
        <taxon>Mycobacteriales</taxon>
        <taxon>Nocardiaceae</taxon>
        <taxon>Rhodococcoides</taxon>
    </lineage>
</organism>
<dbReference type="Pfam" id="PF01497">
    <property type="entry name" value="Peripla_BP_2"/>
    <property type="match status" value="1"/>
</dbReference>
<feature type="region of interest" description="Disordered" evidence="5">
    <location>
        <begin position="28"/>
        <end position="50"/>
    </location>
</feature>
<keyword evidence="3" id="KW-0813">Transport</keyword>
<evidence type="ECO:0000313" key="8">
    <source>
        <dbReference type="EMBL" id="MDV6263329.1"/>
    </source>
</evidence>
<dbReference type="PANTHER" id="PTHR30532:SF24">
    <property type="entry name" value="FERRIC ENTEROBACTIN-BINDING PERIPLASMIC PROTEIN FEPB"/>
    <property type="match status" value="1"/>
</dbReference>
<evidence type="ECO:0000256" key="5">
    <source>
        <dbReference type="SAM" id="MobiDB-lite"/>
    </source>
</evidence>
<feature type="domain" description="Fe/B12 periplasmic-binding" evidence="7">
    <location>
        <begin position="69"/>
        <end position="343"/>
    </location>
</feature>
<dbReference type="SUPFAM" id="SSF53807">
    <property type="entry name" value="Helical backbone' metal receptor"/>
    <property type="match status" value="1"/>
</dbReference>
<keyword evidence="4 6" id="KW-0732">Signal</keyword>
<dbReference type="InterPro" id="IPR002491">
    <property type="entry name" value="ABC_transptr_periplasmic_BD"/>
</dbReference>
<evidence type="ECO:0000256" key="6">
    <source>
        <dbReference type="SAM" id="SignalP"/>
    </source>
</evidence>
<name>A0ABU4BGK5_9NOCA</name>
<protein>
    <submittedName>
        <fullName evidence="8">ABC transporter substrate-binding protein</fullName>
    </submittedName>
</protein>
<keyword evidence="9" id="KW-1185">Reference proteome</keyword>
<dbReference type="Gene3D" id="3.40.50.1980">
    <property type="entry name" value="Nitrogenase molybdenum iron protein domain"/>
    <property type="match status" value="2"/>
</dbReference>
<sequence length="352" mass="36854">MHPRPLRTTLAVCAIALTTAGLLSACSNSSDEASPTAGPDTGSPSSSSAFPVTIEHAFGETVVPAKPTRIVVAGYTEQDTVLALGVIPVGVTEWYGEQPYATWPWAQAALGDAQPEVLSNVGDGFETEKIAALEPDLIIATNAGMTADTYDTLSDIAPTLAQSDASTAYFEPWDVQAEKIGRALGQKTEVDALIDDVNQKFADAAAAHPEFAGKNAIFLQNAFYEGKAIAYQDGLSTDFLTKLGFTIPDDLDAYVPADGSAQASIPMENLSVLNVADVLIWGTEGPSDRAQLEKEAVYNALEPVQDGNLVFTDGVTAGAIYFTSVLSLPYVIDKLTPALTEALGGTAATITS</sequence>
<gene>
    <name evidence="8" type="ORF">R3P96_18500</name>
</gene>
<comment type="caution">
    <text evidence="8">The sequence shown here is derived from an EMBL/GenBank/DDBJ whole genome shotgun (WGS) entry which is preliminary data.</text>
</comment>
<reference evidence="8 9" key="1">
    <citation type="submission" date="2023-10" db="EMBL/GenBank/DDBJ databases">
        <title>Development of a sustainable strategy for remediation of hydrocarbon-contaminated territories based on the waste exchange concept.</title>
        <authorList>
            <person name="Krivoruchko A."/>
        </authorList>
    </citation>
    <scope>NUCLEOTIDE SEQUENCE [LARGE SCALE GENOMIC DNA]</scope>
    <source>
        <strain evidence="8 9">IEGM 1323</strain>
    </source>
</reference>
<evidence type="ECO:0000256" key="3">
    <source>
        <dbReference type="ARBA" id="ARBA00022448"/>
    </source>
</evidence>
<dbReference type="PROSITE" id="PS50983">
    <property type="entry name" value="FE_B12_PBP"/>
    <property type="match status" value="1"/>
</dbReference>
<dbReference type="PANTHER" id="PTHR30532">
    <property type="entry name" value="IRON III DICITRATE-BINDING PERIPLASMIC PROTEIN"/>
    <property type="match status" value="1"/>
</dbReference>
<evidence type="ECO:0000259" key="7">
    <source>
        <dbReference type="PROSITE" id="PS50983"/>
    </source>
</evidence>
<evidence type="ECO:0000313" key="9">
    <source>
        <dbReference type="Proteomes" id="UP001185755"/>
    </source>
</evidence>